<dbReference type="InterPro" id="IPR000198">
    <property type="entry name" value="RhoGAP_dom"/>
</dbReference>
<keyword evidence="1" id="KW-0343">GTPase activation</keyword>
<feature type="compositionally biased region" description="Low complexity" evidence="2">
    <location>
        <begin position="515"/>
        <end position="525"/>
    </location>
</feature>
<evidence type="ECO:0000313" key="4">
    <source>
        <dbReference type="EMBL" id="SPR01782.1"/>
    </source>
</evidence>
<feature type="region of interest" description="Disordered" evidence="2">
    <location>
        <begin position="501"/>
        <end position="569"/>
    </location>
</feature>
<dbReference type="PROSITE" id="PS50238">
    <property type="entry name" value="RHOGAP"/>
    <property type="match status" value="1"/>
</dbReference>
<evidence type="ECO:0000313" key="5">
    <source>
        <dbReference type="Proteomes" id="UP000290189"/>
    </source>
</evidence>
<feature type="compositionally biased region" description="Low complexity" evidence="2">
    <location>
        <begin position="415"/>
        <end position="444"/>
    </location>
</feature>
<reference evidence="4 5" key="1">
    <citation type="submission" date="2018-03" db="EMBL/GenBank/DDBJ databases">
        <authorList>
            <person name="Fogelqvist J."/>
        </authorList>
    </citation>
    <scope>NUCLEOTIDE SEQUENCE [LARGE SCALE GENOMIC DNA]</scope>
</reference>
<dbReference type="PANTHER" id="PTHR15228:SF25">
    <property type="entry name" value="F-BAR DOMAIN-CONTAINING PROTEIN"/>
    <property type="match status" value="1"/>
</dbReference>
<evidence type="ECO:0000256" key="2">
    <source>
        <dbReference type="SAM" id="MobiDB-lite"/>
    </source>
</evidence>
<dbReference type="Proteomes" id="UP000290189">
    <property type="component" value="Unassembled WGS sequence"/>
</dbReference>
<feature type="region of interest" description="Disordered" evidence="2">
    <location>
        <begin position="193"/>
        <end position="282"/>
    </location>
</feature>
<sequence>MHTMPAPAAGVGALHPSAGTFAGASRLLRHLAGTDAASRTEGIFQSSAPRDLVAKVVDGVQAGRGVDLGRFDVHVVAGALKRVLQELPAAVISCPSTLIQIQRTSPSADAFRAALLAMPTENYEFLSELMALLEAVVAHGRLSKMTPSSLAYVFGPTLIRPRPDSTSTLLDDLKVVNQIVLFLITHRAAIFDGRGRPDDRRPSLIEQGRQVVLGDATPKRWSRSSQTREKHFKKVTTRAVPPPAADVAPRRRRPPPPIDDDDDDDDCPPDFSPPSTPSAPADVVITRVRTVGHRSPSPTATVVTGRLQTHVSVSDAPPAEPPPEPPRPSSSSWWDDADRLRQQAAAHSSTTPLSTDDIDEVAADDDRRTPPAPISSTSSSVESDAGDARPTMRPSSASNQRPRLSLPATAPDQRSPSSVLSISSVSSASSPRVDAAGAGVVVVGQPVRKRRSPTGKWVARQRDAIQEALRQQQQRVVAARPLSIRPPPLVQRLQLFDPMGARKVAARTGQPPPVAARRLPSSSSSSDDDRRPPATRRSQFSPPVASSSSQPVVQRGQWHVAAARETAESDPVRHDYLASIVARLEGGPASQTSSMRPDHDNATLDASSSSDSSWDDAADVVVVAQRPSSSSSAAATPTIASRPSPTVSRLSPTRIVQVGNQLGMLRVPSPAVDNASRGKALRTQHSNSQPTVALSSGFYRIQRVRRKKIAGHDSNMPDVDLSSLSDDSNDDDDDASVDRRVVHDFTVKIGDGARKRHHASAPVVPVASAPKQMGLRPFATDLGPEAPTSAANR</sequence>
<organism evidence="4 5">
    <name type="scientific">Plasmodiophora brassicae</name>
    <name type="common">Clubroot disease agent</name>
    <dbReference type="NCBI Taxonomy" id="37360"/>
    <lineage>
        <taxon>Eukaryota</taxon>
        <taxon>Sar</taxon>
        <taxon>Rhizaria</taxon>
        <taxon>Endomyxa</taxon>
        <taxon>Phytomyxea</taxon>
        <taxon>Plasmodiophorida</taxon>
        <taxon>Plasmodiophoridae</taxon>
        <taxon>Plasmodiophora</taxon>
    </lineage>
</organism>
<evidence type="ECO:0000259" key="3">
    <source>
        <dbReference type="PROSITE" id="PS50238"/>
    </source>
</evidence>
<feature type="compositionally biased region" description="Acidic residues" evidence="2">
    <location>
        <begin position="258"/>
        <end position="268"/>
    </location>
</feature>
<feature type="region of interest" description="Disordered" evidence="2">
    <location>
        <begin position="312"/>
        <end position="458"/>
    </location>
</feature>
<feature type="compositionally biased region" description="Low complexity" evidence="2">
    <location>
        <begin position="619"/>
        <end position="646"/>
    </location>
</feature>
<dbReference type="InterPro" id="IPR051025">
    <property type="entry name" value="RhoGAP"/>
</dbReference>
<dbReference type="PANTHER" id="PTHR15228">
    <property type="entry name" value="SPERMATHECAL PHYSIOLOGY VARIANT"/>
    <property type="match status" value="1"/>
</dbReference>
<gene>
    <name evidence="4" type="ORF">PLBR_LOCUS8997</name>
</gene>
<feature type="domain" description="Rho-GAP" evidence="3">
    <location>
        <begin position="9"/>
        <end position="191"/>
    </location>
</feature>
<dbReference type="SUPFAM" id="SSF48350">
    <property type="entry name" value="GTPase activation domain, GAP"/>
    <property type="match status" value="1"/>
</dbReference>
<feature type="compositionally biased region" description="Basic and acidic residues" evidence="2">
    <location>
        <begin position="193"/>
        <end position="203"/>
    </location>
</feature>
<dbReference type="GO" id="GO:0007165">
    <property type="term" value="P:signal transduction"/>
    <property type="evidence" value="ECO:0007669"/>
    <property type="project" value="InterPro"/>
</dbReference>
<dbReference type="Pfam" id="PF00620">
    <property type="entry name" value="RhoGAP"/>
    <property type="match status" value="1"/>
</dbReference>
<proteinExistence type="predicted"/>
<feature type="compositionally biased region" description="Low complexity" evidence="2">
    <location>
        <begin position="535"/>
        <end position="554"/>
    </location>
</feature>
<protein>
    <recommendedName>
        <fullName evidence="3">Rho-GAP domain-containing protein</fullName>
    </recommendedName>
</protein>
<feature type="region of interest" description="Disordered" evidence="2">
    <location>
        <begin position="709"/>
        <end position="737"/>
    </location>
</feature>
<dbReference type="EMBL" id="OVEO01000019">
    <property type="protein sequence ID" value="SPR01782.1"/>
    <property type="molecule type" value="Genomic_DNA"/>
</dbReference>
<feature type="region of interest" description="Disordered" evidence="2">
    <location>
        <begin position="587"/>
        <end position="652"/>
    </location>
</feature>
<name>A0A3P3YNI7_PLABS</name>
<dbReference type="AlphaFoldDB" id="A0A3P3YNI7"/>
<dbReference type="InterPro" id="IPR008936">
    <property type="entry name" value="Rho_GTPase_activation_prot"/>
</dbReference>
<evidence type="ECO:0000256" key="1">
    <source>
        <dbReference type="ARBA" id="ARBA00022468"/>
    </source>
</evidence>
<feature type="compositionally biased region" description="Pro residues" evidence="2">
    <location>
        <begin position="318"/>
        <end position="328"/>
    </location>
</feature>
<feature type="compositionally biased region" description="Polar residues" evidence="2">
    <location>
        <begin position="393"/>
        <end position="402"/>
    </location>
</feature>
<accession>A0A3P3YNI7</accession>
<geneLocation type="mitochondrion" evidence="4"/>
<dbReference type="CDD" id="cd00159">
    <property type="entry name" value="RhoGAP"/>
    <property type="match status" value="1"/>
</dbReference>
<dbReference type="Gene3D" id="1.10.555.10">
    <property type="entry name" value="Rho GTPase activation protein"/>
    <property type="match status" value="1"/>
</dbReference>
<keyword evidence="4" id="KW-0496">Mitochondrion</keyword>
<dbReference type="GO" id="GO:0005096">
    <property type="term" value="F:GTPase activator activity"/>
    <property type="evidence" value="ECO:0007669"/>
    <property type="project" value="UniProtKB-KW"/>
</dbReference>
<dbReference type="SMART" id="SM00324">
    <property type="entry name" value="RhoGAP"/>
    <property type="match status" value="1"/>
</dbReference>